<dbReference type="Pfam" id="PF05635">
    <property type="entry name" value="23S_rRNA_IVP"/>
    <property type="match status" value="1"/>
</dbReference>
<dbReference type="InterPro" id="IPR036583">
    <property type="entry name" value="23S_rRNA_IVS_sf"/>
</dbReference>
<dbReference type="RefSeq" id="WP_379999531.1">
    <property type="nucleotide sequence ID" value="NZ_JBHSGN010000118.1"/>
</dbReference>
<dbReference type="Gene3D" id="1.20.1440.60">
    <property type="entry name" value="23S rRNA-intervening sequence"/>
    <property type="match status" value="1"/>
</dbReference>
<organism evidence="1 2">
    <name type="scientific">Dysgonomonas termitidis</name>
    <dbReference type="NCBI Taxonomy" id="1516126"/>
    <lineage>
        <taxon>Bacteria</taxon>
        <taxon>Pseudomonadati</taxon>
        <taxon>Bacteroidota</taxon>
        <taxon>Bacteroidia</taxon>
        <taxon>Bacteroidales</taxon>
        <taxon>Dysgonomonadaceae</taxon>
        <taxon>Dysgonomonas</taxon>
    </lineage>
</organism>
<evidence type="ECO:0000313" key="1">
    <source>
        <dbReference type="EMBL" id="MFC4675876.1"/>
    </source>
</evidence>
<comment type="caution">
    <text evidence="1">The sequence shown here is derived from an EMBL/GenBank/DDBJ whole genome shotgun (WGS) entry which is preliminary data.</text>
</comment>
<protein>
    <submittedName>
        <fullName evidence="1">Four helix bundle protein</fullName>
    </submittedName>
</protein>
<dbReference type="PIRSF" id="PIRSF035652">
    <property type="entry name" value="CHP02436"/>
    <property type="match status" value="1"/>
</dbReference>
<dbReference type="PANTHER" id="PTHR38471">
    <property type="entry name" value="FOUR HELIX BUNDLE PROTEIN"/>
    <property type="match status" value="1"/>
</dbReference>
<dbReference type="Proteomes" id="UP001596023">
    <property type="component" value="Unassembled WGS sequence"/>
</dbReference>
<accession>A0ABV9L1N3</accession>
<dbReference type="PANTHER" id="PTHR38471:SF2">
    <property type="entry name" value="FOUR HELIX BUNDLE PROTEIN"/>
    <property type="match status" value="1"/>
</dbReference>
<dbReference type="InterPro" id="IPR012657">
    <property type="entry name" value="23S_rRNA-intervening_sequence"/>
</dbReference>
<keyword evidence="2" id="KW-1185">Reference proteome</keyword>
<dbReference type="EMBL" id="JBHSGN010000118">
    <property type="protein sequence ID" value="MFC4675876.1"/>
    <property type="molecule type" value="Genomic_DNA"/>
</dbReference>
<gene>
    <name evidence="1" type="ORF">ACFO6W_19490</name>
</gene>
<sequence length="129" mass="14616">MDNNENIIKKEKSILVVKSYAFAVKIVNLIQFLQKEKSEYVLSKQVLRSGTAVGALIREAEFAQSKSDFVHKLSIALKEANETDYWICLLKDTNYISVSEYESLASDCSELIYILISSVKTVKNNLSEK</sequence>
<dbReference type="NCBIfam" id="TIGR02436">
    <property type="entry name" value="four helix bundle protein"/>
    <property type="match status" value="1"/>
</dbReference>
<reference evidence="2" key="1">
    <citation type="journal article" date="2019" name="Int. J. Syst. Evol. Microbiol.">
        <title>The Global Catalogue of Microorganisms (GCM) 10K type strain sequencing project: providing services to taxonomists for standard genome sequencing and annotation.</title>
        <authorList>
            <consortium name="The Broad Institute Genomics Platform"/>
            <consortium name="The Broad Institute Genome Sequencing Center for Infectious Disease"/>
            <person name="Wu L."/>
            <person name="Ma J."/>
        </authorList>
    </citation>
    <scope>NUCLEOTIDE SEQUENCE [LARGE SCALE GENOMIC DNA]</scope>
    <source>
        <strain evidence="2">CCUG 66188</strain>
    </source>
</reference>
<dbReference type="SUPFAM" id="SSF158446">
    <property type="entry name" value="IVS-encoded protein-like"/>
    <property type="match status" value="1"/>
</dbReference>
<name>A0ABV9L1N3_9BACT</name>
<evidence type="ECO:0000313" key="2">
    <source>
        <dbReference type="Proteomes" id="UP001596023"/>
    </source>
</evidence>
<proteinExistence type="predicted"/>